<dbReference type="Pfam" id="PF04773">
    <property type="entry name" value="FecR"/>
    <property type="match status" value="1"/>
</dbReference>
<evidence type="ECO:0000313" key="4">
    <source>
        <dbReference type="EMBL" id="MPM08600.1"/>
    </source>
</evidence>
<dbReference type="EMBL" id="VSSQ01001468">
    <property type="protein sequence ID" value="MPM08600.1"/>
    <property type="molecule type" value="Genomic_DNA"/>
</dbReference>
<keyword evidence="1" id="KW-1133">Transmembrane helix</keyword>
<feature type="domain" description="FecR protein" evidence="2">
    <location>
        <begin position="127"/>
        <end position="216"/>
    </location>
</feature>
<evidence type="ECO:0000256" key="1">
    <source>
        <dbReference type="SAM" id="Phobius"/>
    </source>
</evidence>
<dbReference type="InterPro" id="IPR032508">
    <property type="entry name" value="FecR_C"/>
</dbReference>
<name>A0A644WXG6_9ZZZZ</name>
<keyword evidence="1" id="KW-0812">Transmembrane</keyword>
<dbReference type="AlphaFoldDB" id="A0A644WXG6"/>
<keyword evidence="1" id="KW-0472">Membrane</keyword>
<dbReference type="PIRSF" id="PIRSF018266">
    <property type="entry name" value="FecR"/>
    <property type="match status" value="1"/>
</dbReference>
<gene>
    <name evidence="4" type="ORF">SDC9_54914</name>
</gene>
<evidence type="ECO:0000259" key="3">
    <source>
        <dbReference type="Pfam" id="PF16344"/>
    </source>
</evidence>
<evidence type="ECO:0008006" key="5">
    <source>
        <dbReference type="Google" id="ProtNLM"/>
    </source>
</evidence>
<accession>A0A644WXG6</accession>
<organism evidence="4">
    <name type="scientific">bioreactor metagenome</name>
    <dbReference type="NCBI Taxonomy" id="1076179"/>
    <lineage>
        <taxon>unclassified sequences</taxon>
        <taxon>metagenomes</taxon>
        <taxon>ecological metagenomes</taxon>
    </lineage>
</organism>
<protein>
    <recommendedName>
        <fullName evidence="5">FecR protein domain-containing protein</fullName>
    </recommendedName>
</protein>
<dbReference type="PANTHER" id="PTHR30273">
    <property type="entry name" value="PERIPLASMIC SIGNAL SENSOR AND SIGMA FACTOR ACTIVATOR FECR-RELATED"/>
    <property type="match status" value="1"/>
</dbReference>
<dbReference type="Pfam" id="PF16344">
    <property type="entry name" value="FecR_C"/>
    <property type="match status" value="1"/>
</dbReference>
<dbReference type="InterPro" id="IPR012373">
    <property type="entry name" value="Ferrdict_sens_TM"/>
</dbReference>
<feature type="domain" description="Protein FecR C-terminal" evidence="3">
    <location>
        <begin position="259"/>
        <end position="327"/>
    </location>
</feature>
<comment type="caution">
    <text evidence="4">The sequence shown here is derived from an EMBL/GenBank/DDBJ whole genome shotgun (WGS) entry which is preliminary data.</text>
</comment>
<dbReference type="PANTHER" id="PTHR30273:SF2">
    <property type="entry name" value="PROTEIN FECR"/>
    <property type="match status" value="1"/>
</dbReference>
<dbReference type="InterPro" id="IPR006860">
    <property type="entry name" value="FecR"/>
</dbReference>
<evidence type="ECO:0000259" key="2">
    <source>
        <dbReference type="Pfam" id="PF04773"/>
    </source>
</evidence>
<dbReference type="Gene3D" id="2.60.120.1440">
    <property type="match status" value="1"/>
</dbReference>
<dbReference type="Gene3D" id="3.55.50.30">
    <property type="match status" value="1"/>
</dbReference>
<feature type="transmembrane region" description="Helical" evidence="1">
    <location>
        <begin position="86"/>
        <end position="108"/>
    </location>
</feature>
<sequence>MNETEIMQELAFAYFAGKISKADEKKLFEFIQKEEQNYQQFKDWERAWMLSEKEDLRTAREWESLQCRIRTHEAVNPMISKSGSDLWRWAVAIAAMFVLIAGGTWVVLNTTTFMNKAQYIVFEAPYGEKSKMTFPDGTVVWLNAGSSLKYSNKYNTDDRVVELEGEGYFEVAKKKKIPFVVHTRGYDVVVKGTKFNVTAYPEDSNITTTLMEGAVELLKEKQHIAMKPGESVTLNVVSGKFTLTKVNPDVSKAWSENRIEYDNISLRELAAKLSRQYDVKIHLLTEEVGDKRFSISLRNQETIGEVMSALKEIIPIQVERKNMDIYIK</sequence>
<proteinExistence type="predicted"/>
<dbReference type="GO" id="GO:0016989">
    <property type="term" value="F:sigma factor antagonist activity"/>
    <property type="evidence" value="ECO:0007669"/>
    <property type="project" value="TreeGrafter"/>
</dbReference>
<reference evidence="4" key="1">
    <citation type="submission" date="2019-08" db="EMBL/GenBank/DDBJ databases">
        <authorList>
            <person name="Kucharzyk K."/>
            <person name="Murdoch R.W."/>
            <person name="Higgins S."/>
            <person name="Loffler F."/>
        </authorList>
    </citation>
    <scope>NUCLEOTIDE SEQUENCE</scope>
</reference>
<dbReference type="FunFam" id="2.60.120.1440:FF:000001">
    <property type="entry name" value="Putative anti-sigma factor"/>
    <property type="match status" value="1"/>
</dbReference>